<dbReference type="RefSeq" id="WP_306977777.1">
    <property type="nucleotide sequence ID" value="NZ_JAUSYQ010000002.1"/>
</dbReference>
<sequence>MGRRIALLIATYEYQDTGLRQLTSPAHDAEALAEVLRDPDIAGFEVTTLVNQPHHVVGEAIGDFYRGRRSDDLALLYFTGHGLKDQEGRLYLAMSNSRRDSLLFTALSAEQLDRAIEGCVSRQKVLILDCCYAGAFGARGTKGDTSIQALERFQGRGRTVLTATDATQYSFEGNEAHGHAAQSVFTRHLVEGLRDGSADLDGDGDITLDELYSYVHDRVVEEMPQQRPKRQDNVEGRTVIASNINWTLPAYLRNAIGSPLAQDRLGALDGLVHLHRIGNDRVRTAVAEELRHLTDDDSKLVSRAAAERLRALVAPPDAVQVVEPAPRPAQPTTPQAVPPPAPERAPEPPPQPTPQPRPHPAQPARSGAASRRPPSASPPVPATERPSAPPPRPAPTRSLALPRSRRARVVLAGATALAVAVTVVSLVLAYGGGDSDSSSSGSKAMASASSISPSKTLSGAGTDVEFSADGKTLVTSDGETVKAWQGSMTEPSLSLSKRSFRALSPDGRLMATEFSDGKAGNGEEVAVRDLDTGDTTTLHTDAGSLVAAFSPDGKTLATARTTVAEESLDTPVRLWNTETGKLRLTLTGHTNGVGSMDFTPDGKVLVTASTDHTVRLWNPATGKSTRTLGGGADDYVYNMVLSPDGTTIATWGGTASTQLWNRATGERTIDVGSPGGGVFSPDSTLFAYSSGTGVRLRSVDPTVDSDQTARGGVGRPFRFSPDSKTIATNTYGSNDPAVLVWDVTTGVHTATLPGGSRKLTSLAFTPNGQTLATADEGGTVSLWKVP</sequence>
<dbReference type="Pfam" id="PF00656">
    <property type="entry name" value="Peptidase_C14"/>
    <property type="match status" value="1"/>
</dbReference>
<dbReference type="Gene3D" id="3.40.50.1460">
    <property type="match status" value="1"/>
</dbReference>
<feature type="compositionally biased region" description="Low complexity" evidence="4">
    <location>
        <begin position="433"/>
        <end position="454"/>
    </location>
</feature>
<dbReference type="SMART" id="SM00320">
    <property type="entry name" value="WD40"/>
    <property type="match status" value="4"/>
</dbReference>
<dbReference type="EMBL" id="JAUSZV010000005">
    <property type="protein sequence ID" value="MDQ0908474.1"/>
    <property type="molecule type" value="Genomic_DNA"/>
</dbReference>
<dbReference type="PROSITE" id="PS00018">
    <property type="entry name" value="EF_HAND_1"/>
    <property type="match status" value="1"/>
</dbReference>
<evidence type="ECO:0000256" key="4">
    <source>
        <dbReference type="SAM" id="MobiDB-lite"/>
    </source>
</evidence>
<feature type="region of interest" description="Disordered" evidence="4">
    <location>
        <begin position="323"/>
        <end position="401"/>
    </location>
</feature>
<dbReference type="InterPro" id="IPR029030">
    <property type="entry name" value="Caspase-like_dom_sf"/>
</dbReference>
<gene>
    <name evidence="6" type="ORF">QFZ22_004459</name>
</gene>
<dbReference type="GO" id="GO:0004197">
    <property type="term" value="F:cysteine-type endopeptidase activity"/>
    <property type="evidence" value="ECO:0007669"/>
    <property type="project" value="InterPro"/>
</dbReference>
<dbReference type="PROSITE" id="PS50294">
    <property type="entry name" value="WD_REPEATS_REGION"/>
    <property type="match status" value="2"/>
</dbReference>
<evidence type="ECO:0000259" key="5">
    <source>
        <dbReference type="Pfam" id="PF00656"/>
    </source>
</evidence>
<dbReference type="SUPFAM" id="SSF52129">
    <property type="entry name" value="Caspase-like"/>
    <property type="match status" value="1"/>
</dbReference>
<organism evidence="6 7">
    <name type="scientific">Streptomyces canus</name>
    <dbReference type="NCBI Taxonomy" id="58343"/>
    <lineage>
        <taxon>Bacteria</taxon>
        <taxon>Bacillati</taxon>
        <taxon>Actinomycetota</taxon>
        <taxon>Actinomycetes</taxon>
        <taxon>Kitasatosporales</taxon>
        <taxon>Streptomycetaceae</taxon>
        <taxon>Streptomyces</taxon>
        <taxon>Streptomyces aurantiacus group</taxon>
    </lineage>
</organism>
<keyword evidence="2" id="KW-0677">Repeat</keyword>
<dbReference type="InterPro" id="IPR011600">
    <property type="entry name" value="Pept_C14_caspase"/>
</dbReference>
<dbReference type="InterPro" id="IPR015943">
    <property type="entry name" value="WD40/YVTN_repeat-like_dom_sf"/>
</dbReference>
<feature type="repeat" description="WD" evidence="3">
    <location>
        <begin position="752"/>
        <end position="786"/>
    </location>
</feature>
<feature type="compositionally biased region" description="Pro residues" evidence="4">
    <location>
        <begin position="375"/>
        <end position="394"/>
    </location>
</feature>
<feature type="compositionally biased region" description="Pro residues" evidence="4">
    <location>
        <begin position="325"/>
        <end position="361"/>
    </location>
</feature>
<dbReference type="PANTHER" id="PTHR22847">
    <property type="entry name" value="WD40 REPEAT PROTEIN"/>
    <property type="match status" value="1"/>
</dbReference>
<dbReference type="SUPFAM" id="SSF82171">
    <property type="entry name" value="DPP6 N-terminal domain-like"/>
    <property type="match status" value="1"/>
</dbReference>
<evidence type="ECO:0000256" key="1">
    <source>
        <dbReference type="ARBA" id="ARBA00022574"/>
    </source>
</evidence>
<proteinExistence type="predicted"/>
<dbReference type="AlphaFoldDB" id="A0AAW8FFG4"/>
<dbReference type="InterPro" id="IPR018247">
    <property type="entry name" value="EF_Hand_1_Ca_BS"/>
</dbReference>
<feature type="region of interest" description="Disordered" evidence="4">
    <location>
        <begin position="433"/>
        <end position="463"/>
    </location>
</feature>
<keyword evidence="1 3" id="KW-0853">WD repeat</keyword>
<dbReference type="PANTHER" id="PTHR22847:SF637">
    <property type="entry name" value="WD REPEAT DOMAIN 5B"/>
    <property type="match status" value="1"/>
</dbReference>
<feature type="compositionally biased region" description="Low complexity" evidence="4">
    <location>
        <begin position="362"/>
        <end position="374"/>
    </location>
</feature>
<feature type="repeat" description="WD" evidence="3">
    <location>
        <begin position="586"/>
        <end position="627"/>
    </location>
</feature>
<dbReference type="Gene3D" id="2.130.10.10">
    <property type="entry name" value="YVTN repeat-like/Quinoprotein amine dehydrogenase"/>
    <property type="match status" value="3"/>
</dbReference>
<dbReference type="GO" id="GO:0006508">
    <property type="term" value="P:proteolysis"/>
    <property type="evidence" value="ECO:0007669"/>
    <property type="project" value="InterPro"/>
</dbReference>
<dbReference type="CDD" id="cd00200">
    <property type="entry name" value="WD40"/>
    <property type="match status" value="1"/>
</dbReference>
<dbReference type="NCBIfam" id="NF047832">
    <property type="entry name" value="caspase_w_EACC1"/>
    <property type="match status" value="1"/>
</dbReference>
<comment type="caution">
    <text evidence="6">The sequence shown here is derived from an EMBL/GenBank/DDBJ whole genome shotgun (WGS) entry which is preliminary data.</text>
</comment>
<evidence type="ECO:0000313" key="7">
    <source>
        <dbReference type="Proteomes" id="UP001234216"/>
    </source>
</evidence>
<dbReference type="Proteomes" id="UP001234216">
    <property type="component" value="Unassembled WGS sequence"/>
</dbReference>
<dbReference type="Pfam" id="PF00400">
    <property type="entry name" value="WD40"/>
    <property type="match status" value="2"/>
</dbReference>
<dbReference type="InterPro" id="IPR001680">
    <property type="entry name" value="WD40_rpt"/>
</dbReference>
<evidence type="ECO:0000256" key="3">
    <source>
        <dbReference type="PROSITE-ProRule" id="PRU00221"/>
    </source>
</evidence>
<accession>A0AAW8FFG4</accession>
<protein>
    <submittedName>
        <fullName evidence="6">WD40 repeat protein</fullName>
    </submittedName>
</protein>
<name>A0AAW8FFG4_9ACTN</name>
<feature type="domain" description="Peptidase C14 caspase" evidence="5">
    <location>
        <begin position="3"/>
        <end position="228"/>
    </location>
</feature>
<evidence type="ECO:0000256" key="2">
    <source>
        <dbReference type="ARBA" id="ARBA00022737"/>
    </source>
</evidence>
<dbReference type="PROSITE" id="PS50082">
    <property type="entry name" value="WD_REPEATS_2"/>
    <property type="match status" value="2"/>
</dbReference>
<reference evidence="6" key="1">
    <citation type="submission" date="2023-07" db="EMBL/GenBank/DDBJ databases">
        <title>Comparative genomics of wheat-associated soil bacteria to identify genetic determinants of phenazine resistance.</title>
        <authorList>
            <person name="Mouncey N."/>
        </authorList>
    </citation>
    <scope>NUCLEOTIDE SEQUENCE</scope>
    <source>
        <strain evidence="6">V4I22</strain>
    </source>
</reference>
<evidence type="ECO:0000313" key="6">
    <source>
        <dbReference type="EMBL" id="MDQ0908474.1"/>
    </source>
</evidence>